<sequence>MPGNSWLALLIAAIALVLAAWLLLRAQNAPSLPADVAGIRLEVTPPLVAEDRVLEQLWKVPVVLTNTTRRPRTVPVLAQRAEVRTKQARYTAELTTEVSWWSEGGGRLELNPAGTTIGSVWVVLPAGEAPVRLQLQEVEPKQRRFRARLRTS</sequence>
<accession>A0ABS5XWA6</accession>
<gene>
    <name evidence="1" type="ORF">J0P97_10210</name>
</gene>
<organism evidence="1 2">
    <name type="scientific">Microbacterium flavum</name>
    <dbReference type="NCBI Taxonomy" id="415216"/>
    <lineage>
        <taxon>Bacteria</taxon>
        <taxon>Bacillati</taxon>
        <taxon>Actinomycetota</taxon>
        <taxon>Actinomycetes</taxon>
        <taxon>Micrococcales</taxon>
        <taxon>Microbacteriaceae</taxon>
        <taxon>Microbacterium</taxon>
    </lineage>
</organism>
<dbReference type="Proteomes" id="UP000740605">
    <property type="component" value="Unassembled WGS sequence"/>
</dbReference>
<name>A0ABS5XWA6_9MICO</name>
<keyword evidence="2" id="KW-1185">Reference proteome</keyword>
<evidence type="ECO:0000313" key="2">
    <source>
        <dbReference type="Proteomes" id="UP000740605"/>
    </source>
</evidence>
<proteinExistence type="predicted"/>
<dbReference type="EMBL" id="JAFLHG010000008">
    <property type="protein sequence ID" value="MBT8798444.1"/>
    <property type="molecule type" value="Genomic_DNA"/>
</dbReference>
<reference evidence="1 2" key="1">
    <citation type="submission" date="2021-03" db="EMBL/GenBank/DDBJ databases">
        <title>Microbacterium pauli sp. nov., isolated from microfiltered milk.</title>
        <authorList>
            <person name="Bellassi P."/>
            <person name="Fontana A."/>
            <person name="Callegari M.L."/>
            <person name="Lorenzo M."/>
            <person name="Cappa F."/>
        </authorList>
    </citation>
    <scope>NUCLEOTIDE SEQUENCE [LARGE SCALE GENOMIC DNA]</scope>
    <source>
        <strain evidence="1 2">DSM 18909</strain>
    </source>
</reference>
<dbReference type="RefSeq" id="WP_215487672.1">
    <property type="nucleotide sequence ID" value="NZ_BAAAPJ010000006.1"/>
</dbReference>
<protein>
    <submittedName>
        <fullName evidence="1">Uncharacterized protein</fullName>
    </submittedName>
</protein>
<comment type="caution">
    <text evidence="1">The sequence shown here is derived from an EMBL/GenBank/DDBJ whole genome shotgun (WGS) entry which is preliminary data.</text>
</comment>
<evidence type="ECO:0000313" key="1">
    <source>
        <dbReference type="EMBL" id="MBT8798444.1"/>
    </source>
</evidence>